<sequence length="527" mass="58303">MRKEASEEMVELLKQLQQATQEADEARSSWPCFFLAKASQRSKMLLKMVSSSSAAREFPWRNQGRFSCGKSEKLSVSVSGVVFLRVFEFDFGLLYVQGHVEDRTMMSSIVLMLGSKAALITHPKQQGYCLGSGTSLDTHSSIWSKRHDDESFTLIQITMSTLGVMTIAQKRGPPHKFYPCSVKYQSKNGDCTKDDCKAECTRKKNGIGSCIGPPGRRWCACVEMDGGSQNGAYDGRVMTEEQMEILSKQIAIYAAICRQLVSLHESFSSKLPLSSGVDPTGGGYFDSMGASPSTYKISHRHRWTPTSMQLQILESIYEEGSGTPKPQRIEEITLELSQHGQVMDKNVYNWFQNRRARSKRKQPQAMTTTTVQTVDAVAATEERSYGDSGGDMAFQSDASGTVKAASRDYGRELYVNIGYRKHSLQDPDSVLGSLTHEIKEVGPDGQEVTKVVPAVTEEDQGIEILTEAIAACTETIDQHKGKLVVKETPRARTEHMAKLRMDDEEISGDEEEDTGMGEVDIEGAGIV</sequence>
<keyword evidence="8" id="KW-1185">Reference proteome</keyword>
<dbReference type="SUPFAM" id="SSF110993">
    <property type="entry name" value="eIF-2-alpha, C-terminal domain"/>
    <property type="match status" value="1"/>
</dbReference>
<keyword evidence="4" id="KW-0175">Coiled coil</keyword>
<protein>
    <recommendedName>
        <fullName evidence="6">Homeobox domain-containing protein</fullName>
    </recommendedName>
</protein>
<feature type="region of interest" description="Disordered" evidence="5">
    <location>
        <begin position="505"/>
        <end position="527"/>
    </location>
</feature>
<comment type="subcellular location">
    <subcellularLocation>
        <location evidence="1 2 3">Nucleus</location>
    </subcellularLocation>
</comment>
<reference evidence="7 8" key="1">
    <citation type="submission" date="2021-05" db="EMBL/GenBank/DDBJ databases">
        <title>Genome Assembly of Synthetic Allotetraploid Brassica napus Reveals Homoeologous Exchanges between Subgenomes.</title>
        <authorList>
            <person name="Davis J.T."/>
        </authorList>
    </citation>
    <scope>NUCLEOTIDE SEQUENCE [LARGE SCALE GENOMIC DNA]</scope>
    <source>
        <strain evidence="8">cv. Da-Ae</strain>
        <tissue evidence="7">Seedling</tissue>
    </source>
</reference>
<feature type="non-terminal residue" evidence="7">
    <location>
        <position position="527"/>
    </location>
</feature>
<feature type="compositionally biased region" description="Acidic residues" evidence="5">
    <location>
        <begin position="505"/>
        <end position="521"/>
    </location>
</feature>
<keyword evidence="2 3" id="KW-0238">DNA-binding</keyword>
<dbReference type="PROSITE" id="PS50071">
    <property type="entry name" value="HOMEOBOX_2"/>
    <property type="match status" value="1"/>
</dbReference>
<accession>A0ABQ8A3T5</accession>
<dbReference type="SUPFAM" id="SSF46689">
    <property type="entry name" value="Homeodomain-like"/>
    <property type="match status" value="1"/>
</dbReference>
<evidence type="ECO:0000256" key="1">
    <source>
        <dbReference type="ARBA" id="ARBA00004123"/>
    </source>
</evidence>
<dbReference type="InterPro" id="IPR044559">
    <property type="entry name" value="WOX13-like"/>
</dbReference>
<evidence type="ECO:0000256" key="3">
    <source>
        <dbReference type="RuleBase" id="RU000682"/>
    </source>
</evidence>
<feature type="coiled-coil region" evidence="4">
    <location>
        <begin position="2"/>
        <end position="29"/>
    </location>
</feature>
<name>A0ABQ8A3T5_BRANA</name>
<dbReference type="InterPro" id="IPR001356">
    <property type="entry name" value="HD"/>
</dbReference>
<dbReference type="Gene3D" id="3.30.70.1130">
    <property type="entry name" value="EIF_2_alpha"/>
    <property type="match status" value="1"/>
</dbReference>
<feature type="domain" description="Homeobox" evidence="6">
    <location>
        <begin position="296"/>
        <end position="361"/>
    </location>
</feature>
<evidence type="ECO:0000256" key="2">
    <source>
        <dbReference type="PROSITE-ProRule" id="PRU00108"/>
    </source>
</evidence>
<comment type="caution">
    <text evidence="7">The sequence shown here is derived from an EMBL/GenBank/DDBJ whole genome shotgun (WGS) entry which is preliminary data.</text>
</comment>
<dbReference type="Gene3D" id="1.10.10.60">
    <property type="entry name" value="Homeodomain-like"/>
    <property type="match status" value="1"/>
</dbReference>
<dbReference type="Proteomes" id="UP000824890">
    <property type="component" value="Unassembled WGS sequence"/>
</dbReference>
<organism evidence="7 8">
    <name type="scientific">Brassica napus</name>
    <name type="common">Rape</name>
    <dbReference type="NCBI Taxonomy" id="3708"/>
    <lineage>
        <taxon>Eukaryota</taxon>
        <taxon>Viridiplantae</taxon>
        <taxon>Streptophyta</taxon>
        <taxon>Embryophyta</taxon>
        <taxon>Tracheophyta</taxon>
        <taxon>Spermatophyta</taxon>
        <taxon>Magnoliopsida</taxon>
        <taxon>eudicotyledons</taxon>
        <taxon>Gunneridae</taxon>
        <taxon>Pentapetalae</taxon>
        <taxon>rosids</taxon>
        <taxon>malvids</taxon>
        <taxon>Brassicales</taxon>
        <taxon>Brassicaceae</taxon>
        <taxon>Brassiceae</taxon>
        <taxon>Brassica</taxon>
    </lineage>
</organism>
<dbReference type="EMBL" id="JAGKQM010000014">
    <property type="protein sequence ID" value="KAH0887169.1"/>
    <property type="molecule type" value="Genomic_DNA"/>
</dbReference>
<dbReference type="PANTHER" id="PTHR46777">
    <property type="entry name" value="WUSCHEL-RELATED HOMEOBOX 13"/>
    <property type="match status" value="1"/>
</dbReference>
<evidence type="ECO:0000259" key="6">
    <source>
        <dbReference type="PROSITE" id="PS50071"/>
    </source>
</evidence>
<evidence type="ECO:0000256" key="5">
    <source>
        <dbReference type="SAM" id="MobiDB-lite"/>
    </source>
</evidence>
<evidence type="ECO:0000313" key="8">
    <source>
        <dbReference type="Proteomes" id="UP000824890"/>
    </source>
</evidence>
<evidence type="ECO:0000313" key="7">
    <source>
        <dbReference type="EMBL" id="KAH0887169.1"/>
    </source>
</evidence>
<dbReference type="InterPro" id="IPR024055">
    <property type="entry name" value="TIF2_asu_C"/>
</dbReference>
<evidence type="ECO:0000256" key="4">
    <source>
        <dbReference type="SAM" id="Coils"/>
    </source>
</evidence>
<dbReference type="CDD" id="cd00086">
    <property type="entry name" value="homeodomain"/>
    <property type="match status" value="1"/>
</dbReference>
<dbReference type="SMART" id="SM00389">
    <property type="entry name" value="HOX"/>
    <property type="match status" value="1"/>
</dbReference>
<dbReference type="PANTHER" id="PTHR46777:SF12">
    <property type="entry name" value="GENOME ASSEMBLY, CHROMOSOME: A07"/>
    <property type="match status" value="1"/>
</dbReference>
<keyword evidence="2 3" id="KW-0539">Nucleus</keyword>
<gene>
    <name evidence="7" type="ORF">HID58_063265</name>
</gene>
<dbReference type="InterPro" id="IPR009057">
    <property type="entry name" value="Homeodomain-like_sf"/>
</dbReference>
<dbReference type="Pfam" id="PF00046">
    <property type="entry name" value="Homeodomain"/>
    <property type="match status" value="1"/>
</dbReference>
<feature type="DNA-binding region" description="Homeobox" evidence="2">
    <location>
        <begin position="298"/>
        <end position="362"/>
    </location>
</feature>
<proteinExistence type="predicted"/>
<keyword evidence="2 3" id="KW-0371">Homeobox</keyword>